<protein>
    <submittedName>
        <fullName evidence="2">Fructosamine kinase family protein</fullName>
    </submittedName>
</protein>
<comment type="caution">
    <text evidence="2">The sequence shown here is derived from an EMBL/GenBank/DDBJ whole genome shotgun (WGS) entry which is preliminary data.</text>
</comment>
<evidence type="ECO:0000256" key="1">
    <source>
        <dbReference type="PIRNR" id="PIRNR006221"/>
    </source>
</evidence>
<proteinExistence type="inferred from homology"/>
<dbReference type="PIRSF" id="PIRSF006221">
    <property type="entry name" value="Ketosamine-3-kinase"/>
    <property type="match status" value="1"/>
</dbReference>
<dbReference type="Gene3D" id="3.90.1200.10">
    <property type="match status" value="1"/>
</dbReference>
<accession>A0A9D2GBC3</accession>
<gene>
    <name evidence="2" type="ORF">H9723_10005</name>
</gene>
<dbReference type="PANTHER" id="PTHR12149:SF8">
    <property type="entry name" value="PROTEIN-RIBULOSAMINE 3-KINASE"/>
    <property type="match status" value="1"/>
</dbReference>
<sequence length="297" mass="33608">MVQDAFGERTRIERAGRLYGGDINDAYRVNLSNGGHIFVKTNSIRNRAFFRTESRGLSALGASGKIGVPKILGTGTDEGRGISFLALEYIDSAPRIDTYWETFGHELAELHRAECLSFVASGEEQGKYDLRYGFTEDNFIGASPQKNSPKEKWTDFYRECRLLPQLERAEHYLGAELMKRADSLLEHLDAYLREPEFPSLLHGDLWSGNMMCGSDGKAWIIDPAVYVGDFEADLAMTRLFGSLPERFYAAYNEVNPIDRKGCAEREKLYDLYHLLNHLNLFGRSYLSSVAGIIREYA</sequence>
<reference evidence="2" key="1">
    <citation type="journal article" date="2021" name="PeerJ">
        <title>Extensive microbial diversity within the chicken gut microbiome revealed by metagenomics and culture.</title>
        <authorList>
            <person name="Gilroy R."/>
            <person name="Ravi A."/>
            <person name="Getino M."/>
            <person name="Pursley I."/>
            <person name="Horton D.L."/>
            <person name="Alikhan N.F."/>
            <person name="Baker D."/>
            <person name="Gharbi K."/>
            <person name="Hall N."/>
            <person name="Watson M."/>
            <person name="Adriaenssens E.M."/>
            <person name="Foster-Nyarko E."/>
            <person name="Jarju S."/>
            <person name="Secka A."/>
            <person name="Antonio M."/>
            <person name="Oren A."/>
            <person name="Chaudhuri R.R."/>
            <person name="La Ragione R."/>
            <person name="Hildebrand F."/>
            <person name="Pallen M.J."/>
        </authorList>
    </citation>
    <scope>NUCLEOTIDE SEQUENCE</scope>
    <source>
        <strain evidence="2">CHK196-3914</strain>
    </source>
</reference>
<dbReference type="EMBL" id="DXAY01000234">
    <property type="protein sequence ID" value="HIZ75551.1"/>
    <property type="molecule type" value="Genomic_DNA"/>
</dbReference>
<evidence type="ECO:0000313" key="3">
    <source>
        <dbReference type="Proteomes" id="UP000824116"/>
    </source>
</evidence>
<dbReference type="InterPro" id="IPR011009">
    <property type="entry name" value="Kinase-like_dom_sf"/>
</dbReference>
<dbReference type="GO" id="GO:0016301">
    <property type="term" value="F:kinase activity"/>
    <property type="evidence" value="ECO:0007669"/>
    <property type="project" value="UniProtKB-UniRule"/>
</dbReference>
<dbReference type="SUPFAM" id="SSF56112">
    <property type="entry name" value="Protein kinase-like (PK-like)"/>
    <property type="match status" value="1"/>
</dbReference>
<reference evidence="2" key="2">
    <citation type="submission" date="2021-04" db="EMBL/GenBank/DDBJ databases">
        <authorList>
            <person name="Gilroy R."/>
        </authorList>
    </citation>
    <scope>NUCLEOTIDE SEQUENCE</scope>
    <source>
        <strain evidence="2">CHK196-3914</strain>
    </source>
</reference>
<dbReference type="InterPro" id="IPR016477">
    <property type="entry name" value="Fructo-/Ketosamine-3-kinase"/>
</dbReference>
<organism evidence="2 3">
    <name type="scientific">Candidatus Mediterraneibacter stercoravium</name>
    <dbReference type="NCBI Taxonomy" id="2838685"/>
    <lineage>
        <taxon>Bacteria</taxon>
        <taxon>Bacillati</taxon>
        <taxon>Bacillota</taxon>
        <taxon>Clostridia</taxon>
        <taxon>Lachnospirales</taxon>
        <taxon>Lachnospiraceae</taxon>
        <taxon>Mediterraneibacter</taxon>
    </lineage>
</organism>
<dbReference type="AlphaFoldDB" id="A0A9D2GBC3"/>
<dbReference type="Proteomes" id="UP000824116">
    <property type="component" value="Unassembled WGS sequence"/>
</dbReference>
<dbReference type="Pfam" id="PF03881">
    <property type="entry name" value="Fructosamin_kin"/>
    <property type="match status" value="1"/>
</dbReference>
<dbReference type="Gene3D" id="3.30.200.20">
    <property type="entry name" value="Phosphorylase Kinase, domain 1"/>
    <property type="match status" value="1"/>
</dbReference>
<keyword evidence="1 2" id="KW-0418">Kinase</keyword>
<evidence type="ECO:0000313" key="2">
    <source>
        <dbReference type="EMBL" id="HIZ75551.1"/>
    </source>
</evidence>
<comment type="similarity">
    <text evidence="1">Belongs to the fructosamine kinase family.</text>
</comment>
<keyword evidence="1" id="KW-0808">Transferase</keyword>
<name>A0A9D2GBC3_9FIRM</name>
<dbReference type="PANTHER" id="PTHR12149">
    <property type="entry name" value="FRUCTOSAMINE 3 KINASE-RELATED PROTEIN"/>
    <property type="match status" value="1"/>
</dbReference>